<sequence length="229" mass="26499">MNEIIEIANDENGSEYIDARELHEKLGNKRKFSDWIKQRIEQYGFREGDDFTNHKIVIGKSTRIEYRLTKDMAKELAIVENNEAGRKIRNYFIAAEKKLREIAARPLTTQEQIALIAKGNGELAGQVKELGDRVTELDGNQVLSSARYDYVSKFVNRKVREYAEVHGLDYKEHVGALRQDLSRQILDITGVRVRRDLRDKHFDSVVDLIENWTPSTATVFKIKQTTLEM</sequence>
<name>A0ABT3E489_9LACO</name>
<dbReference type="RefSeq" id="WP_213409648.1">
    <property type="nucleotide sequence ID" value="NZ_CP074441.1"/>
</dbReference>
<evidence type="ECO:0000313" key="3">
    <source>
        <dbReference type="EMBL" id="MCW0953228.1"/>
    </source>
</evidence>
<feature type="domain" description="ORF6C" evidence="2">
    <location>
        <begin position="112"/>
        <end position="221"/>
    </location>
</feature>
<dbReference type="Pfam" id="PF10552">
    <property type="entry name" value="ORF6C"/>
    <property type="match status" value="1"/>
</dbReference>
<evidence type="ECO:0000259" key="2">
    <source>
        <dbReference type="Pfam" id="PF10552"/>
    </source>
</evidence>
<proteinExistence type="predicted"/>
<dbReference type="EMBL" id="JAOZFE010000003">
    <property type="protein sequence ID" value="MCW0953228.1"/>
    <property type="molecule type" value="Genomic_DNA"/>
</dbReference>
<dbReference type="Proteomes" id="UP001526225">
    <property type="component" value="Unassembled WGS sequence"/>
</dbReference>
<evidence type="ECO:0000313" key="4">
    <source>
        <dbReference type="Proteomes" id="UP001526225"/>
    </source>
</evidence>
<comment type="caution">
    <text evidence="3">The sequence shown here is derived from an EMBL/GenBank/DDBJ whole genome shotgun (WGS) entry which is preliminary data.</text>
</comment>
<dbReference type="InterPro" id="IPR013557">
    <property type="entry name" value="AntA/B_antirep"/>
</dbReference>
<accession>A0ABT3E489</accession>
<protein>
    <submittedName>
        <fullName evidence="3">AntA/AntB antirepressor family protein</fullName>
    </submittedName>
</protein>
<keyword evidence="4" id="KW-1185">Reference proteome</keyword>
<gene>
    <name evidence="3" type="ORF">OIT44_03955</name>
</gene>
<organism evidence="3 4">
    <name type="scientific">Weissella ceti</name>
    <dbReference type="NCBI Taxonomy" id="759620"/>
    <lineage>
        <taxon>Bacteria</taxon>
        <taxon>Bacillati</taxon>
        <taxon>Bacillota</taxon>
        <taxon>Bacilli</taxon>
        <taxon>Lactobacillales</taxon>
        <taxon>Lactobacillaceae</taxon>
        <taxon>Weissella</taxon>
    </lineage>
</organism>
<feature type="domain" description="AntA/AntB antirepressor" evidence="1">
    <location>
        <begin position="17"/>
        <end position="82"/>
    </location>
</feature>
<dbReference type="Pfam" id="PF08346">
    <property type="entry name" value="AntA"/>
    <property type="match status" value="1"/>
</dbReference>
<dbReference type="InterPro" id="IPR018878">
    <property type="entry name" value="ORF6C_dom"/>
</dbReference>
<reference evidence="3 4" key="1">
    <citation type="submission" date="2022-10" db="EMBL/GenBank/DDBJ databases">
        <title>Weissella fermenti sp. nov., isolated from fermented cabbage.</title>
        <authorList>
            <person name="Lee J.K."/>
            <person name="Baek J.H."/>
            <person name="Choi D.G."/>
            <person name="Kim J.M."/>
            <person name="Jeon C.O."/>
        </authorList>
    </citation>
    <scope>NUCLEOTIDE SEQUENCE [LARGE SCALE GENOMIC DNA]</scope>
    <source>
        <strain evidence="3 4">KACC 18534</strain>
    </source>
</reference>
<evidence type="ECO:0000259" key="1">
    <source>
        <dbReference type="Pfam" id="PF08346"/>
    </source>
</evidence>